<feature type="transmembrane region" description="Helical" evidence="1">
    <location>
        <begin position="5"/>
        <end position="23"/>
    </location>
</feature>
<accession>A0A327LC29</accession>
<keyword evidence="1" id="KW-1133">Transmembrane helix</keyword>
<dbReference type="AlphaFoldDB" id="A0A327LC29"/>
<dbReference type="EMBL" id="NPEX01000019">
    <property type="protein sequence ID" value="RAI45308.1"/>
    <property type="molecule type" value="Genomic_DNA"/>
</dbReference>
<reference evidence="2 3" key="1">
    <citation type="submission" date="2017-07" db="EMBL/GenBank/DDBJ databases">
        <title>Draft Genome Sequences of Select Purple Nonsulfur Bacteria.</title>
        <authorList>
            <person name="Lasarre B."/>
            <person name="Mckinlay J.B."/>
        </authorList>
    </citation>
    <scope>NUCLEOTIDE SEQUENCE [LARGE SCALE GENOMIC DNA]</scope>
    <source>
        <strain evidence="2 3">DSM 5909</strain>
    </source>
</reference>
<sequence>MLRNILRVVVTSAIVLTTGVLLYTDDRVLGAVITGLAAGLLVIGVLGILVLAAFAVRSALRLVIDEDAPPTERRAEPLRTQTASGRP</sequence>
<organism evidence="2 3">
    <name type="scientific">Rhodoplanes roseus</name>
    <dbReference type="NCBI Taxonomy" id="29409"/>
    <lineage>
        <taxon>Bacteria</taxon>
        <taxon>Pseudomonadati</taxon>
        <taxon>Pseudomonadota</taxon>
        <taxon>Alphaproteobacteria</taxon>
        <taxon>Hyphomicrobiales</taxon>
        <taxon>Nitrobacteraceae</taxon>
        <taxon>Rhodoplanes</taxon>
    </lineage>
</organism>
<evidence type="ECO:0000313" key="2">
    <source>
        <dbReference type="EMBL" id="RAI45308.1"/>
    </source>
</evidence>
<keyword evidence="3" id="KW-1185">Reference proteome</keyword>
<keyword evidence="1" id="KW-0472">Membrane</keyword>
<evidence type="ECO:0000313" key="3">
    <source>
        <dbReference type="Proteomes" id="UP000249130"/>
    </source>
</evidence>
<feature type="transmembrane region" description="Helical" evidence="1">
    <location>
        <begin position="29"/>
        <end position="56"/>
    </location>
</feature>
<protein>
    <submittedName>
        <fullName evidence="2">Uncharacterized protein</fullName>
    </submittedName>
</protein>
<comment type="caution">
    <text evidence="2">The sequence shown here is derived from an EMBL/GenBank/DDBJ whole genome shotgun (WGS) entry which is preliminary data.</text>
</comment>
<keyword evidence="1" id="KW-0812">Transmembrane</keyword>
<evidence type="ECO:0000256" key="1">
    <source>
        <dbReference type="SAM" id="Phobius"/>
    </source>
</evidence>
<proteinExistence type="predicted"/>
<dbReference type="RefSeq" id="WP_111417888.1">
    <property type="nucleotide sequence ID" value="NZ_NPEX01000019.1"/>
</dbReference>
<dbReference type="Proteomes" id="UP000249130">
    <property type="component" value="Unassembled WGS sequence"/>
</dbReference>
<gene>
    <name evidence="2" type="ORF">CH341_04765</name>
</gene>
<name>A0A327LC29_9BRAD</name>